<sequence>MGNNLPGNLMNSFDYIQSKDDTPCRVNAYPRKRRCPPDINLSKWDEEAFISIRTSDRHERVRDSKERSNKLSIETNKRKHIITRLDENQIEYDIVINETPKLGEIRLPIEFPQGLSFYKQGVNPKREIEPFIRGSYAVYWKNKNNKYKTGKLCHIYRPKIIDSRGFWCWGEIDYDGTGLVMTIPENFLKRCRFPVLVDPVIGTSSVGSQHLYNDGGDIYEYSYEMIMPANPYTVPNALNGDCTMHIYSYHRDSEARGYPCLFANSGSNPGTKISSNEEYADLRSPSSSGEWLTADFTVPGNIASGTTVWLAYLPKYYLFPYFDNGGTAKEMDAESLSSPPSSFVTGGWSADQITLSMYFDYISQQNYTRSIANSAGNSDSIIRVYDSIRNNLELNTPSDTVTRCKGMSRGIASLSSQKDLILHRIGLMRLVTSAISVTDSIKRMAGRTVKLITEANILTTLDDLLMKTRKLIENLTTTDVSNRKHQGKRTIDEHPTTTTPISRISNSIRISSANMDAQESIIRRATKFISITGVTEIWDYIIRRKVRSKKEITIISRITTEYEIHSRIS</sequence>
<organism evidence="1 2">
    <name type="scientific">Candidatus Thalassospirochaeta sargassi</name>
    <dbReference type="NCBI Taxonomy" id="3119039"/>
    <lineage>
        <taxon>Bacteria</taxon>
        <taxon>Pseudomonadati</taxon>
        <taxon>Spirochaetota</taxon>
        <taxon>Spirochaetia</taxon>
        <taxon>Spirochaetales</taxon>
        <taxon>Spirochaetaceae</taxon>
        <taxon>Candidatus Thalassospirochaeta</taxon>
    </lineage>
</organism>
<dbReference type="AlphaFoldDB" id="A0AAJ1I9L9"/>
<reference evidence="1 2" key="1">
    <citation type="submission" date="2022-12" db="EMBL/GenBank/DDBJ databases">
        <title>Metagenome assembled genome from gulf of manar.</title>
        <authorList>
            <person name="Kohli P."/>
            <person name="Pk S."/>
            <person name="Venkata Ramana C."/>
            <person name="Sasikala C."/>
        </authorList>
    </citation>
    <scope>NUCLEOTIDE SEQUENCE [LARGE SCALE GENOMIC DNA]</scope>
    <source>
        <strain evidence="1">JB008</strain>
    </source>
</reference>
<evidence type="ECO:0000313" key="2">
    <source>
        <dbReference type="Proteomes" id="UP001221217"/>
    </source>
</evidence>
<proteinExistence type="predicted"/>
<protein>
    <submittedName>
        <fullName evidence="1">Uncharacterized protein</fullName>
    </submittedName>
</protein>
<comment type="caution">
    <text evidence="1">The sequence shown here is derived from an EMBL/GenBank/DDBJ whole genome shotgun (WGS) entry which is preliminary data.</text>
</comment>
<accession>A0AAJ1I9L9</accession>
<name>A0AAJ1I9L9_9SPIO</name>
<gene>
    <name evidence="1" type="ORF">PQJ61_00470</name>
</gene>
<dbReference type="EMBL" id="JAQQAL010000003">
    <property type="protein sequence ID" value="MDC7225217.1"/>
    <property type="molecule type" value="Genomic_DNA"/>
</dbReference>
<dbReference type="Proteomes" id="UP001221217">
    <property type="component" value="Unassembled WGS sequence"/>
</dbReference>
<evidence type="ECO:0000313" key="1">
    <source>
        <dbReference type="EMBL" id="MDC7225217.1"/>
    </source>
</evidence>